<evidence type="ECO:0000259" key="1">
    <source>
        <dbReference type="Pfam" id="PF12008"/>
    </source>
</evidence>
<dbReference type="eggNOG" id="COG4096">
    <property type="taxonomic scope" value="Bacteria"/>
</dbReference>
<protein>
    <recommendedName>
        <fullName evidence="1">Type I restriction enzyme R protein C-terminal domain-containing protein</fullName>
    </recommendedName>
</protein>
<dbReference type="EMBL" id="ACIL03000021">
    <property type="protein sequence ID" value="ESL01614.1"/>
    <property type="molecule type" value="Genomic_DNA"/>
</dbReference>
<dbReference type="HOGENOM" id="CLU_1537316_0_0_9"/>
<dbReference type="InterPro" id="IPR022625">
    <property type="entry name" value="TypeI_RM_Rsu_C"/>
</dbReference>
<accession>V2XHJ9</accession>
<evidence type="ECO:0000313" key="2">
    <source>
        <dbReference type="EMBL" id="ESL01614.1"/>
    </source>
</evidence>
<gene>
    <name evidence="2" type="ORF">GCWU0000282_003175</name>
</gene>
<evidence type="ECO:0000313" key="3">
    <source>
        <dbReference type="Proteomes" id="UP000018227"/>
    </source>
</evidence>
<feature type="domain" description="Type I restriction enzyme R protein C-terminal" evidence="1">
    <location>
        <begin position="2"/>
        <end position="54"/>
    </location>
</feature>
<keyword evidence="3" id="KW-1185">Reference proteome</keyword>
<dbReference type="STRING" id="592026.GCWU0000282_003175"/>
<dbReference type="Proteomes" id="UP000018227">
    <property type="component" value="Unassembled WGS sequence"/>
</dbReference>
<sequence>MEFQIDLLKTDEINLDYILSLILEKAKESEDVENLQIEVRRVIRSSLGTRAKYQVDRLISYHNALVEIMTGKVQELPRENFAVRQHLKYVDLYSNEVNYLTLIYEDTLIMREELAPLILPNDDEASAVRFDALMYGIELACLVGKNYGKAHSDLFKCVRGDHKRYQYSSYQASL</sequence>
<proteinExistence type="predicted"/>
<dbReference type="Pfam" id="PF12008">
    <property type="entry name" value="EcoR124_C"/>
    <property type="match status" value="1"/>
</dbReference>
<organism evidence="2 3">
    <name type="scientific">Catonella morbi ATCC 51271</name>
    <dbReference type="NCBI Taxonomy" id="592026"/>
    <lineage>
        <taxon>Bacteria</taxon>
        <taxon>Bacillati</taxon>
        <taxon>Bacillota</taxon>
        <taxon>Clostridia</taxon>
        <taxon>Lachnospirales</taxon>
        <taxon>Lachnospiraceae</taxon>
        <taxon>Catonella</taxon>
    </lineage>
</organism>
<comment type="caution">
    <text evidence="2">The sequence shown here is derived from an EMBL/GenBank/DDBJ whole genome shotgun (WGS) entry which is preliminary data.</text>
</comment>
<dbReference type="eggNOG" id="COG0610">
    <property type="taxonomic scope" value="Bacteria"/>
</dbReference>
<dbReference type="AlphaFoldDB" id="V2XHJ9"/>
<reference evidence="2 3" key="1">
    <citation type="submission" date="2013-06" db="EMBL/GenBank/DDBJ databases">
        <authorList>
            <person name="Weinstock G."/>
            <person name="Sodergren E."/>
            <person name="Clifton S."/>
            <person name="Fulton L."/>
            <person name="Fulton B."/>
            <person name="Courtney L."/>
            <person name="Fronick C."/>
            <person name="Harrison M."/>
            <person name="Strong C."/>
            <person name="Farmer C."/>
            <person name="Delahaunty K."/>
            <person name="Markovic C."/>
            <person name="Hall O."/>
            <person name="Minx P."/>
            <person name="Tomlinson C."/>
            <person name="Mitreva M."/>
            <person name="Nelson J."/>
            <person name="Hou S."/>
            <person name="Wollam A."/>
            <person name="Pepin K.H."/>
            <person name="Johnson M."/>
            <person name="Bhonagiri V."/>
            <person name="Nash W.E."/>
            <person name="Warren W."/>
            <person name="Chinwalla A."/>
            <person name="Mardis E.R."/>
            <person name="Wilson R.K."/>
        </authorList>
    </citation>
    <scope>NUCLEOTIDE SEQUENCE [LARGE SCALE GENOMIC DNA]</scope>
    <source>
        <strain evidence="2 3">ATCC 51271</strain>
    </source>
</reference>
<name>V2XHJ9_9FIRM</name>